<protein>
    <submittedName>
        <fullName evidence="5">SPOSA6832_00949-mRNA-1:cds</fullName>
    </submittedName>
</protein>
<reference evidence="6" key="1">
    <citation type="submission" date="2015-02" db="EMBL/GenBank/DDBJ databases">
        <authorList>
            <person name="Gon?alves P."/>
        </authorList>
    </citation>
    <scope>NUCLEOTIDE SEQUENCE [LARGE SCALE GENOMIC DNA]</scope>
</reference>
<dbReference type="Proteomes" id="UP000243876">
    <property type="component" value="Unassembled WGS sequence"/>
</dbReference>
<sequence>MSTKKHNSGSTKSGDTKPPSSARKIAITAAEGYTGSAVIELLLTDGNYKGKFSSLVGLTFGADGASEGSGVLSELGVETVDVLDADEAALEKTLKDLGIDTLLLVPPARKDKTKLVKKVLSAGKATKSVQNVVFLSSAGADYAERDRQPRLREFIDLEGKGIVQVLAMQPKSDPSTGDTGHSPCVVRAGFYLENLLLYSKQAQGEGKLPLPIDPDHKFAPVALGDVALLLATILTSTGPHGLADSVRGQMIVLTGPMMTAGPELAEAASQALGTKLEFESISEKEAQKILEGEAGEAVDQDVSTAAFKQITGQDAQQPTEFFEAYAGEFKKKRRRVSKADDDE</sequence>
<evidence type="ECO:0000259" key="4">
    <source>
        <dbReference type="Pfam" id="PF05368"/>
    </source>
</evidence>
<feature type="non-terminal residue" evidence="5">
    <location>
        <position position="1"/>
    </location>
</feature>
<evidence type="ECO:0000313" key="6">
    <source>
        <dbReference type="Proteomes" id="UP000243876"/>
    </source>
</evidence>
<evidence type="ECO:0000256" key="3">
    <source>
        <dbReference type="SAM" id="MobiDB-lite"/>
    </source>
</evidence>
<dbReference type="InterPro" id="IPR008030">
    <property type="entry name" value="NmrA-like"/>
</dbReference>
<evidence type="ECO:0000256" key="2">
    <source>
        <dbReference type="ARBA" id="ARBA00022857"/>
    </source>
</evidence>
<name>A0A0D6EIK8_SPOSA</name>
<organism evidence="5 6">
    <name type="scientific">Sporidiobolus salmonicolor</name>
    <name type="common">Yeast-like fungus</name>
    <name type="synonym">Sporobolomyces salmonicolor</name>
    <dbReference type="NCBI Taxonomy" id="5005"/>
    <lineage>
        <taxon>Eukaryota</taxon>
        <taxon>Fungi</taxon>
        <taxon>Dikarya</taxon>
        <taxon>Basidiomycota</taxon>
        <taxon>Pucciniomycotina</taxon>
        <taxon>Microbotryomycetes</taxon>
        <taxon>Sporidiobolales</taxon>
        <taxon>Sporidiobolaceae</taxon>
        <taxon>Sporobolomyces</taxon>
    </lineage>
</organism>
<gene>
    <name evidence="5" type="primary">SPOSA6832_00949</name>
</gene>
<dbReference type="PANTHER" id="PTHR42748:SF22">
    <property type="entry name" value="NMRA-LIKE DOMAIN-CONTAINING PROTEIN"/>
    <property type="match status" value="1"/>
</dbReference>
<dbReference type="EMBL" id="CENE01000003">
    <property type="protein sequence ID" value="CEQ39420.1"/>
    <property type="molecule type" value="Genomic_DNA"/>
</dbReference>
<evidence type="ECO:0000313" key="5">
    <source>
        <dbReference type="EMBL" id="CEQ39420.1"/>
    </source>
</evidence>
<feature type="domain" description="NmrA-like" evidence="4">
    <location>
        <begin position="23"/>
        <end position="293"/>
    </location>
</feature>
<comment type="similarity">
    <text evidence="1">Belongs to the NmrA-type oxidoreductase family.</text>
</comment>
<keyword evidence="2" id="KW-0521">NADP</keyword>
<dbReference type="SUPFAM" id="SSF51735">
    <property type="entry name" value="NAD(P)-binding Rossmann-fold domains"/>
    <property type="match status" value="1"/>
</dbReference>
<proteinExistence type="inferred from homology"/>
<dbReference type="GO" id="GO:0005634">
    <property type="term" value="C:nucleus"/>
    <property type="evidence" value="ECO:0007669"/>
    <property type="project" value="TreeGrafter"/>
</dbReference>
<evidence type="ECO:0000256" key="1">
    <source>
        <dbReference type="ARBA" id="ARBA00006328"/>
    </source>
</evidence>
<feature type="region of interest" description="Disordered" evidence="3">
    <location>
        <begin position="1"/>
        <end position="23"/>
    </location>
</feature>
<keyword evidence="6" id="KW-1185">Reference proteome</keyword>
<dbReference type="AlphaFoldDB" id="A0A0D6EIK8"/>
<dbReference type="OrthoDB" id="10254221at2759"/>
<dbReference type="InterPro" id="IPR051164">
    <property type="entry name" value="NmrA-like_oxidored"/>
</dbReference>
<dbReference type="Pfam" id="PF05368">
    <property type="entry name" value="NmrA"/>
    <property type="match status" value="1"/>
</dbReference>
<dbReference type="Gene3D" id="3.40.50.720">
    <property type="entry name" value="NAD(P)-binding Rossmann-like Domain"/>
    <property type="match status" value="1"/>
</dbReference>
<dbReference type="InterPro" id="IPR036291">
    <property type="entry name" value="NAD(P)-bd_dom_sf"/>
</dbReference>
<dbReference type="PANTHER" id="PTHR42748">
    <property type="entry name" value="NITROGEN METABOLITE REPRESSION PROTEIN NMRA FAMILY MEMBER"/>
    <property type="match status" value="1"/>
</dbReference>
<accession>A0A0D6EIK8</accession>